<feature type="compositionally biased region" description="Low complexity" evidence="1">
    <location>
        <begin position="29"/>
        <end position="70"/>
    </location>
</feature>
<feature type="region of interest" description="Disordered" evidence="1">
    <location>
        <begin position="29"/>
        <end position="113"/>
    </location>
</feature>
<dbReference type="OrthoDB" id="4509758at2759"/>
<name>A0A9W9G2Q7_9EURO</name>
<comment type="caution">
    <text evidence="3">The sequence shown here is derived from an EMBL/GenBank/DDBJ whole genome shotgun (WGS) entry which is preliminary data.</text>
</comment>
<protein>
    <submittedName>
        <fullName evidence="3">Uncharacterized protein</fullName>
    </submittedName>
</protein>
<dbReference type="AlphaFoldDB" id="A0A9W9G2Q7"/>
<keyword evidence="4" id="KW-1185">Reference proteome</keyword>
<evidence type="ECO:0000256" key="2">
    <source>
        <dbReference type="SAM" id="SignalP"/>
    </source>
</evidence>
<dbReference type="GeneID" id="81352975"/>
<accession>A0A9W9G2Q7</accession>
<feature type="chain" id="PRO_5040849116" evidence="2">
    <location>
        <begin position="20"/>
        <end position="113"/>
    </location>
</feature>
<reference evidence="3" key="2">
    <citation type="journal article" date="2023" name="IMA Fungus">
        <title>Comparative genomic study of the Penicillium genus elucidates a diverse pangenome and 15 lateral gene transfer events.</title>
        <authorList>
            <person name="Petersen C."/>
            <person name="Sorensen T."/>
            <person name="Nielsen M.R."/>
            <person name="Sondergaard T.E."/>
            <person name="Sorensen J.L."/>
            <person name="Fitzpatrick D.A."/>
            <person name="Frisvad J.C."/>
            <person name="Nielsen K.L."/>
        </authorList>
    </citation>
    <scope>NUCLEOTIDE SEQUENCE</scope>
    <source>
        <strain evidence="3">IBT 30761</strain>
    </source>
</reference>
<evidence type="ECO:0000313" key="3">
    <source>
        <dbReference type="EMBL" id="KAJ5110967.1"/>
    </source>
</evidence>
<reference evidence="3" key="1">
    <citation type="submission" date="2022-11" db="EMBL/GenBank/DDBJ databases">
        <authorList>
            <person name="Petersen C."/>
        </authorList>
    </citation>
    <scope>NUCLEOTIDE SEQUENCE</scope>
    <source>
        <strain evidence="3">IBT 30761</strain>
    </source>
</reference>
<feature type="signal peptide" evidence="2">
    <location>
        <begin position="1"/>
        <end position="19"/>
    </location>
</feature>
<sequence>MQTGSLVTIALGLASAAVAAPPPWAPAWGYSSQSSSVVPTSSVVSSTPVPTVSVTPSGFTSSPLPSGTPTTPCPYPSGFPLPSDAPFSVPPPFQGSAACPPWGPPSSTALPSQ</sequence>
<dbReference type="RefSeq" id="XP_056479037.1">
    <property type="nucleotide sequence ID" value="XM_056613996.1"/>
</dbReference>
<organism evidence="3 4">
    <name type="scientific">Penicillium argentinense</name>
    <dbReference type="NCBI Taxonomy" id="1131581"/>
    <lineage>
        <taxon>Eukaryota</taxon>
        <taxon>Fungi</taxon>
        <taxon>Dikarya</taxon>
        <taxon>Ascomycota</taxon>
        <taxon>Pezizomycotina</taxon>
        <taxon>Eurotiomycetes</taxon>
        <taxon>Eurotiomycetidae</taxon>
        <taxon>Eurotiales</taxon>
        <taxon>Aspergillaceae</taxon>
        <taxon>Penicillium</taxon>
    </lineage>
</organism>
<dbReference type="EMBL" id="JAPQKI010000002">
    <property type="protein sequence ID" value="KAJ5110967.1"/>
    <property type="molecule type" value="Genomic_DNA"/>
</dbReference>
<dbReference type="Proteomes" id="UP001149074">
    <property type="component" value="Unassembled WGS sequence"/>
</dbReference>
<evidence type="ECO:0000256" key="1">
    <source>
        <dbReference type="SAM" id="MobiDB-lite"/>
    </source>
</evidence>
<proteinExistence type="predicted"/>
<evidence type="ECO:0000313" key="4">
    <source>
        <dbReference type="Proteomes" id="UP001149074"/>
    </source>
</evidence>
<keyword evidence="2" id="KW-0732">Signal</keyword>
<gene>
    <name evidence="3" type="ORF">N7532_001502</name>
</gene>